<dbReference type="InterPro" id="IPR013096">
    <property type="entry name" value="Cupin_2"/>
</dbReference>
<organism evidence="2 3">
    <name type="scientific">Eiseniibacteriota bacterium</name>
    <dbReference type="NCBI Taxonomy" id="2212470"/>
    <lineage>
        <taxon>Bacteria</taxon>
        <taxon>Candidatus Eiseniibacteriota</taxon>
    </lineage>
</organism>
<accession>A0A933S9L3</accession>
<evidence type="ECO:0000313" key="2">
    <source>
        <dbReference type="EMBL" id="MBI5168496.1"/>
    </source>
</evidence>
<sequence>MPVHIPAPTRITAAGHPPKRIEEFVGRVNNAESRLSVAVMTSPGGWVEPAQCPEFDEYTVVLEGCLRVEHDGGALDVKAGEAVLARAGERIRYSSPHEGGARYVAVCLPAFSPETVRRED</sequence>
<dbReference type="EMBL" id="JACRIW010000027">
    <property type="protein sequence ID" value="MBI5168496.1"/>
    <property type="molecule type" value="Genomic_DNA"/>
</dbReference>
<dbReference type="InterPro" id="IPR014710">
    <property type="entry name" value="RmlC-like_jellyroll"/>
</dbReference>
<dbReference type="SUPFAM" id="SSF51182">
    <property type="entry name" value="RmlC-like cupins"/>
    <property type="match status" value="1"/>
</dbReference>
<protein>
    <submittedName>
        <fullName evidence="2">Cupin</fullName>
    </submittedName>
</protein>
<dbReference type="Proteomes" id="UP000696931">
    <property type="component" value="Unassembled WGS sequence"/>
</dbReference>
<gene>
    <name evidence="2" type="ORF">HZA61_03310</name>
</gene>
<dbReference type="AlphaFoldDB" id="A0A933S9L3"/>
<feature type="domain" description="Cupin type-2" evidence="1">
    <location>
        <begin position="43"/>
        <end position="106"/>
    </location>
</feature>
<evidence type="ECO:0000313" key="3">
    <source>
        <dbReference type="Proteomes" id="UP000696931"/>
    </source>
</evidence>
<dbReference type="InterPro" id="IPR011051">
    <property type="entry name" value="RmlC_Cupin_sf"/>
</dbReference>
<evidence type="ECO:0000259" key="1">
    <source>
        <dbReference type="Pfam" id="PF07883"/>
    </source>
</evidence>
<dbReference type="Gene3D" id="2.60.120.10">
    <property type="entry name" value="Jelly Rolls"/>
    <property type="match status" value="1"/>
</dbReference>
<reference evidence="2" key="1">
    <citation type="submission" date="2020-07" db="EMBL/GenBank/DDBJ databases">
        <title>Huge and variable diversity of episymbiotic CPR bacteria and DPANN archaea in groundwater ecosystems.</title>
        <authorList>
            <person name="He C.Y."/>
            <person name="Keren R."/>
            <person name="Whittaker M."/>
            <person name="Farag I.F."/>
            <person name="Doudna J."/>
            <person name="Cate J.H.D."/>
            <person name="Banfield J.F."/>
        </authorList>
    </citation>
    <scope>NUCLEOTIDE SEQUENCE</scope>
    <source>
        <strain evidence="2">NC_groundwater_1813_Pr3_B-0.1um_71_17</strain>
    </source>
</reference>
<comment type="caution">
    <text evidence="2">The sequence shown here is derived from an EMBL/GenBank/DDBJ whole genome shotgun (WGS) entry which is preliminary data.</text>
</comment>
<dbReference type="Pfam" id="PF07883">
    <property type="entry name" value="Cupin_2"/>
    <property type="match status" value="1"/>
</dbReference>
<proteinExistence type="predicted"/>
<name>A0A933S9L3_UNCEI</name>